<dbReference type="RefSeq" id="WP_275475863.1">
    <property type="nucleotide sequence ID" value="NZ_CP162940.1"/>
</dbReference>
<reference evidence="2 3" key="1">
    <citation type="journal article" date="2024" name="Int. J. Mol. Sci.">
        <title>Exploration of Alicyclobacillus spp. Genome in Search of Antibiotic Resistance.</title>
        <authorList>
            <person name="Bucka-Kolendo J."/>
            <person name="Kiousi D.E."/>
            <person name="Dekowska A."/>
            <person name="Mikolajczuk-Szczyrba A."/>
            <person name="Karadedos D.M."/>
            <person name="Michael P."/>
            <person name="Galanis A."/>
            <person name="Sokolowska B."/>
        </authorList>
    </citation>
    <scope>NUCLEOTIDE SEQUENCE [LARGE SCALE GENOMIC DNA]</scope>
    <source>
        <strain evidence="2 3">KKP 3000</strain>
    </source>
</reference>
<gene>
    <name evidence="2" type="ORF">KKP3000_001483</name>
</gene>
<sequence length="310" mass="35677">MAWIESHQTLAEHPKTKRLARSLGVSRPTTIGILHMLWWWAIDYAEDGYLSKYTNEDIADAVMWDGDPDLLIQALQHSGFVDEDMRLHDWDDYIGKLNDRKEKNRERQKKARERKKNANVTSQLNNASVTRTSRTQDDDILVSNQTIPNHTSSSDHDTLGGHGDSDAVEESPQDKPMPLPQKSELTIEQYCQEIEFEMVACGANPNYVAKKEALDWIKKFHVSNVPIEFVKRVIREKFEQNPKIHTFTYCAERVEELWEKELALKSNVEPINFQARLVASRASPETSRYVPAGLPPEVQEWDKFAKRGTS</sequence>
<comment type="caution">
    <text evidence="2">The sequence shown here is derived from an EMBL/GenBank/DDBJ whole genome shotgun (WGS) entry which is preliminary data.</text>
</comment>
<evidence type="ECO:0000256" key="1">
    <source>
        <dbReference type="SAM" id="MobiDB-lite"/>
    </source>
</evidence>
<dbReference type="EMBL" id="JBDXSU010000001">
    <property type="protein sequence ID" value="MFB5189043.1"/>
    <property type="molecule type" value="Genomic_DNA"/>
</dbReference>
<feature type="region of interest" description="Disordered" evidence="1">
    <location>
        <begin position="101"/>
        <end position="180"/>
    </location>
</feature>
<evidence type="ECO:0000313" key="2">
    <source>
        <dbReference type="EMBL" id="MFB5189043.1"/>
    </source>
</evidence>
<protein>
    <submittedName>
        <fullName evidence="2">Uncharacterized protein</fullName>
    </submittedName>
</protein>
<dbReference type="Proteomes" id="UP001579974">
    <property type="component" value="Unassembled WGS sequence"/>
</dbReference>
<feature type="compositionally biased region" description="Basic residues" evidence="1">
    <location>
        <begin position="106"/>
        <end position="117"/>
    </location>
</feature>
<evidence type="ECO:0000313" key="3">
    <source>
        <dbReference type="Proteomes" id="UP001579974"/>
    </source>
</evidence>
<organism evidence="2 3">
    <name type="scientific">Alicyclobacillus fastidiosus</name>
    <dbReference type="NCBI Taxonomy" id="392011"/>
    <lineage>
        <taxon>Bacteria</taxon>
        <taxon>Bacillati</taxon>
        <taxon>Bacillota</taxon>
        <taxon>Bacilli</taxon>
        <taxon>Bacillales</taxon>
        <taxon>Alicyclobacillaceae</taxon>
        <taxon>Alicyclobacillus</taxon>
    </lineage>
</organism>
<name>A0ABV5A9T7_9BACL</name>
<feature type="compositionally biased region" description="Polar residues" evidence="1">
    <location>
        <begin position="142"/>
        <end position="152"/>
    </location>
</feature>
<feature type="compositionally biased region" description="Basic and acidic residues" evidence="1">
    <location>
        <begin position="153"/>
        <end position="165"/>
    </location>
</feature>
<accession>A0ABV5A9T7</accession>
<proteinExistence type="predicted"/>
<feature type="compositionally biased region" description="Polar residues" evidence="1">
    <location>
        <begin position="120"/>
        <end position="133"/>
    </location>
</feature>
<keyword evidence="3" id="KW-1185">Reference proteome</keyword>